<accession>D2MMF2</accession>
<reference evidence="5" key="1">
    <citation type="submission" date="2009-12" db="EMBL/GenBank/DDBJ databases">
        <title>Sequence of Clostridiales genomosp. BVAB3 str. UPII9-5.</title>
        <authorList>
            <person name="Madupu R."/>
            <person name="Durkin A.S."/>
            <person name="Torralba M."/>
            <person name="Methe B."/>
            <person name="Sutton G.G."/>
            <person name="Strausberg R.L."/>
            <person name="Nelson K.E."/>
        </authorList>
    </citation>
    <scope>NUCLEOTIDE SEQUENCE [LARGE SCALE GENOMIC DNA]</scope>
    <source>
        <strain evidence="5">W1219</strain>
    </source>
</reference>
<evidence type="ECO:0000313" key="5">
    <source>
        <dbReference type="Proteomes" id="UP000005017"/>
    </source>
</evidence>
<dbReference type="InterPro" id="IPR002110">
    <property type="entry name" value="Ankyrin_rpt"/>
</dbReference>
<proteinExistence type="predicted"/>
<evidence type="ECO:0000313" key="4">
    <source>
        <dbReference type="EMBL" id="EFC06228.1"/>
    </source>
</evidence>
<evidence type="ECO:0000256" key="1">
    <source>
        <dbReference type="ARBA" id="ARBA00022737"/>
    </source>
</evidence>
<name>D2MMF2_9FIRM</name>
<keyword evidence="1" id="KW-0677">Repeat</keyword>
<dbReference type="PROSITE" id="PS50297">
    <property type="entry name" value="ANK_REP_REGION"/>
    <property type="match status" value="1"/>
</dbReference>
<gene>
    <name evidence="4" type="ORF">HMPREF9013_0930</name>
</gene>
<dbReference type="InterPro" id="IPR036770">
    <property type="entry name" value="Ankyrin_rpt-contain_sf"/>
</dbReference>
<dbReference type="AlphaFoldDB" id="D2MMF2"/>
<evidence type="ECO:0000256" key="2">
    <source>
        <dbReference type="ARBA" id="ARBA00023043"/>
    </source>
</evidence>
<organism evidence="4 5">
    <name type="scientific">Bulleidia extructa W1219</name>
    <dbReference type="NCBI Taxonomy" id="679192"/>
    <lineage>
        <taxon>Bacteria</taxon>
        <taxon>Bacillati</taxon>
        <taxon>Bacillota</taxon>
        <taxon>Erysipelotrichia</taxon>
        <taxon>Erysipelotrichales</taxon>
        <taxon>Erysipelotrichaceae</taxon>
        <taxon>Bulleidia</taxon>
    </lineage>
</organism>
<sequence>MIDETMTDRKFKMIKLKDIGEFKSVPQMVIDIINGNTLALDEYFSKGWDIEKSIKISKYTALSPLDIALIMESFNSVKWLVGKGVNLNVKGNPSFLLAVKYCDEAIIRYLVEHGAKVNSVNHVKTEAFEQALYGKRYENLPVIHGLGHTVEKYGGNAFRKAVSERNYAVLDFFIKNGVDINYNAADMVYPFKPTPLCIAARYGDLKMCKYLVENGANVTITEKDGMRPYSIALEKGDTAMAEYFKGLEPERYHSLQNKLDELKPFKLPKAVIEFLQSNELYFELKGCDFKWMEFFSLMDTVPIKKGRQKFLRLSKLMGDYDHICIVWNPKTKKVAFYDIEHEEIKDMCSFEEFINNLSLYMQKIIEGEL</sequence>
<dbReference type="SUPFAM" id="SSF48403">
    <property type="entry name" value="Ankyrin repeat"/>
    <property type="match status" value="1"/>
</dbReference>
<dbReference type="STRING" id="679192.HMPREF9013_0930"/>
<dbReference type="PANTHER" id="PTHR24126:SF14">
    <property type="entry name" value="ANK_REP_REGION DOMAIN-CONTAINING PROTEIN"/>
    <property type="match status" value="1"/>
</dbReference>
<dbReference type="Pfam" id="PF12796">
    <property type="entry name" value="Ank_2"/>
    <property type="match status" value="1"/>
</dbReference>
<comment type="caution">
    <text evidence="4">The sequence shown here is derived from an EMBL/GenBank/DDBJ whole genome shotgun (WGS) entry which is preliminary data.</text>
</comment>
<dbReference type="PROSITE" id="PS50088">
    <property type="entry name" value="ANK_REPEAT"/>
    <property type="match status" value="2"/>
</dbReference>
<keyword evidence="2 3" id="KW-0040">ANK repeat</keyword>
<dbReference type="PANTHER" id="PTHR24126">
    <property type="entry name" value="ANKYRIN REPEAT, PH AND SEC7 DOMAIN CONTAINING PROTEIN SECG-RELATED"/>
    <property type="match status" value="1"/>
</dbReference>
<dbReference type="Gene3D" id="1.25.40.20">
    <property type="entry name" value="Ankyrin repeat-containing domain"/>
    <property type="match status" value="1"/>
</dbReference>
<protein>
    <submittedName>
        <fullName evidence="4">Ankyrin repeat protein</fullName>
    </submittedName>
</protein>
<feature type="repeat" description="ANK" evidence="3">
    <location>
        <begin position="191"/>
        <end position="223"/>
    </location>
</feature>
<dbReference type="eggNOG" id="COG0666">
    <property type="taxonomic scope" value="Bacteria"/>
</dbReference>
<dbReference type="EMBL" id="ADFR01000002">
    <property type="protein sequence ID" value="EFC06228.1"/>
    <property type="molecule type" value="Genomic_DNA"/>
</dbReference>
<dbReference type="SMART" id="SM00248">
    <property type="entry name" value="ANK"/>
    <property type="match status" value="4"/>
</dbReference>
<evidence type="ECO:0000256" key="3">
    <source>
        <dbReference type="PROSITE-ProRule" id="PRU00023"/>
    </source>
</evidence>
<feature type="repeat" description="ANK" evidence="3">
    <location>
        <begin position="90"/>
        <end position="122"/>
    </location>
</feature>
<keyword evidence="5" id="KW-1185">Reference proteome</keyword>
<dbReference type="Proteomes" id="UP000005017">
    <property type="component" value="Unassembled WGS sequence"/>
</dbReference>